<sequence length="47" mass="5278">CSRSSPILQVGKKLVRFCSFMKSGQRSSDNSLKLSVEQSEPLDLMLF</sequence>
<gene>
    <name evidence="1" type="ORF">AVDCRST_MAG94-1515</name>
</gene>
<reference evidence="1" key="1">
    <citation type="submission" date="2020-02" db="EMBL/GenBank/DDBJ databases">
        <authorList>
            <person name="Meier V. D."/>
        </authorList>
    </citation>
    <scope>NUCLEOTIDE SEQUENCE</scope>
    <source>
        <strain evidence="1">AVDCRST_MAG94</strain>
    </source>
</reference>
<organism evidence="1">
    <name type="scientific">uncultured Leptolyngbya sp</name>
    <dbReference type="NCBI Taxonomy" id="332963"/>
    <lineage>
        <taxon>Bacteria</taxon>
        <taxon>Bacillati</taxon>
        <taxon>Cyanobacteriota</taxon>
        <taxon>Cyanophyceae</taxon>
        <taxon>Leptolyngbyales</taxon>
        <taxon>Leptolyngbyaceae</taxon>
        <taxon>Leptolyngbya group</taxon>
        <taxon>Leptolyngbya</taxon>
        <taxon>environmental samples</taxon>
    </lineage>
</organism>
<feature type="non-terminal residue" evidence="1">
    <location>
        <position position="47"/>
    </location>
</feature>
<evidence type="ECO:0000313" key="1">
    <source>
        <dbReference type="EMBL" id="CAA9322288.1"/>
    </source>
</evidence>
<name>A0A6J4L403_9CYAN</name>
<proteinExistence type="predicted"/>
<feature type="non-terminal residue" evidence="1">
    <location>
        <position position="1"/>
    </location>
</feature>
<dbReference type="EMBL" id="CADCTY010000522">
    <property type="protein sequence ID" value="CAA9322288.1"/>
    <property type="molecule type" value="Genomic_DNA"/>
</dbReference>
<protein>
    <submittedName>
        <fullName evidence="1">Uncharacterized protein</fullName>
    </submittedName>
</protein>
<dbReference type="AlphaFoldDB" id="A0A6J4L403"/>
<accession>A0A6J4L403</accession>